<evidence type="ECO:0008006" key="3">
    <source>
        <dbReference type="Google" id="ProtNLM"/>
    </source>
</evidence>
<dbReference type="GO" id="GO:0006433">
    <property type="term" value="P:prolyl-tRNA aminoacylation"/>
    <property type="evidence" value="ECO:0007669"/>
    <property type="project" value="TreeGrafter"/>
</dbReference>
<dbReference type="Gene3D" id="3.40.50.800">
    <property type="entry name" value="Anticodon-binding domain"/>
    <property type="match status" value="1"/>
</dbReference>
<dbReference type="AlphaFoldDB" id="A0A7R9MDL0"/>
<dbReference type="GO" id="GO:0005739">
    <property type="term" value="C:mitochondrion"/>
    <property type="evidence" value="ECO:0007669"/>
    <property type="project" value="TreeGrafter"/>
</dbReference>
<dbReference type="Proteomes" id="UP000728032">
    <property type="component" value="Unassembled WGS sequence"/>
</dbReference>
<dbReference type="PANTHER" id="PTHR42753">
    <property type="entry name" value="MITOCHONDRIAL RIBOSOME PROTEIN L39/PROLYL-TRNA LIGASE FAMILY MEMBER"/>
    <property type="match status" value="1"/>
</dbReference>
<name>A0A7R9MDL0_9ACAR</name>
<protein>
    <recommendedName>
        <fullName evidence="3">Prolyl-tRNA synthetase</fullName>
    </recommendedName>
</protein>
<dbReference type="PANTHER" id="PTHR42753:SF10">
    <property type="entry name" value="PROLINE--TRNA LIGASE, MITOCHONDRIAL-RELATED"/>
    <property type="match status" value="1"/>
</dbReference>
<keyword evidence="2" id="KW-1185">Reference proteome</keyword>
<dbReference type="InterPro" id="IPR050062">
    <property type="entry name" value="Pro-tRNA_synthetase"/>
</dbReference>
<dbReference type="EMBL" id="CAJPVJ010014209">
    <property type="protein sequence ID" value="CAG2175231.1"/>
    <property type="molecule type" value="Genomic_DNA"/>
</dbReference>
<reference evidence="1" key="1">
    <citation type="submission" date="2020-11" db="EMBL/GenBank/DDBJ databases">
        <authorList>
            <person name="Tran Van P."/>
        </authorList>
    </citation>
    <scope>NUCLEOTIDE SEQUENCE</scope>
</reference>
<feature type="non-terminal residue" evidence="1">
    <location>
        <position position="1"/>
    </location>
</feature>
<dbReference type="GO" id="GO:0004827">
    <property type="term" value="F:proline-tRNA ligase activity"/>
    <property type="evidence" value="ECO:0007669"/>
    <property type="project" value="TreeGrafter"/>
</dbReference>
<organism evidence="1">
    <name type="scientific">Oppiella nova</name>
    <dbReference type="NCBI Taxonomy" id="334625"/>
    <lineage>
        <taxon>Eukaryota</taxon>
        <taxon>Metazoa</taxon>
        <taxon>Ecdysozoa</taxon>
        <taxon>Arthropoda</taxon>
        <taxon>Chelicerata</taxon>
        <taxon>Arachnida</taxon>
        <taxon>Acari</taxon>
        <taxon>Acariformes</taxon>
        <taxon>Sarcoptiformes</taxon>
        <taxon>Oribatida</taxon>
        <taxon>Brachypylina</taxon>
        <taxon>Oppioidea</taxon>
        <taxon>Oppiidae</taxon>
        <taxon>Oppiella</taxon>
    </lineage>
</organism>
<dbReference type="Gene3D" id="3.30.930.10">
    <property type="entry name" value="Bira Bifunctional Protein, Domain 2"/>
    <property type="match status" value="2"/>
</dbReference>
<dbReference type="SUPFAM" id="SSF52954">
    <property type="entry name" value="Class II aaRS ABD-related"/>
    <property type="match status" value="1"/>
</dbReference>
<sequence length="350" mass="39303">MAHHMKTLLKSATNGRDVRFGRWIHSTTTCHRIFSWNQMLVMTNINETIGSQLETTHKSQSLFNNKNLISMTEKGLYILMPLVVKAMDKLVDIINDEMLAIKAQKISMPSLVSKRLWDKSACGSVGTIGGKYSEEFVLGSDLGEDEVFKCNSCDKAFNAELIATRQEVECMFCSSHDLTKFNAIEVGHTFLLGNRYSEKFDAKYTANETKAKNIYEMGCYGLGVSRILAASVEVLSENHSIRWPYALAPFKVCLVLPKKGSKEDVSNGTAFTQDFANCLSNVLNEDILVDDRINQTIGRRLAGLETLGIPYTIIGGKRITDEMPKFEVIDNQTKNNYLMTQLECIQFLES</sequence>
<dbReference type="EMBL" id="OC929034">
    <property type="protein sequence ID" value="CAD7658045.1"/>
    <property type="molecule type" value="Genomic_DNA"/>
</dbReference>
<accession>A0A7R9MDL0</accession>
<dbReference type="SUPFAM" id="SSF55681">
    <property type="entry name" value="Class II aaRS and biotin synthetases"/>
    <property type="match status" value="2"/>
</dbReference>
<gene>
    <name evidence="1" type="ORF">ONB1V03_LOCUS14670</name>
</gene>
<evidence type="ECO:0000313" key="1">
    <source>
        <dbReference type="EMBL" id="CAD7658045.1"/>
    </source>
</evidence>
<dbReference type="InterPro" id="IPR036621">
    <property type="entry name" value="Anticodon-bd_dom_sf"/>
</dbReference>
<proteinExistence type="predicted"/>
<dbReference type="InterPro" id="IPR045864">
    <property type="entry name" value="aa-tRNA-synth_II/BPL/LPL"/>
</dbReference>
<evidence type="ECO:0000313" key="2">
    <source>
        <dbReference type="Proteomes" id="UP000728032"/>
    </source>
</evidence>
<dbReference type="OrthoDB" id="10267474at2759"/>